<dbReference type="NCBIfam" id="TIGR02532">
    <property type="entry name" value="IV_pilin_GFxxxE"/>
    <property type="match status" value="1"/>
</dbReference>
<name>A0ABW7EFV4_9BURK</name>
<dbReference type="PROSITE" id="PS00409">
    <property type="entry name" value="PROKAR_NTER_METHYL"/>
    <property type="match status" value="1"/>
</dbReference>
<evidence type="ECO:0000256" key="2">
    <source>
        <dbReference type="ARBA" id="ARBA00022481"/>
    </source>
</evidence>
<gene>
    <name evidence="5" type="ORF">ACG02S_00445</name>
</gene>
<dbReference type="PANTHER" id="PTHR30093">
    <property type="entry name" value="GENERAL SECRETION PATHWAY PROTEIN G"/>
    <property type="match status" value="1"/>
</dbReference>
<feature type="transmembrane region" description="Helical" evidence="4">
    <location>
        <begin position="12"/>
        <end position="31"/>
    </location>
</feature>
<dbReference type="Pfam" id="PF00114">
    <property type="entry name" value="Pilin"/>
    <property type="match status" value="1"/>
</dbReference>
<sequence>MQLKQTAQKGFTLIELMIVVAIIGILAAVAIPQYKDYTAKSKAASVVTSLGAYTKAVAICTQETGTKTGCNLGTNGVPATMTTALISKVEVADGEVKATLKAKAVGDNAATDTITLTPDLTDAARIKWVVSVSTGIPAAVKESLEKSFS</sequence>
<protein>
    <submittedName>
        <fullName evidence="5">Prepilin-type N-terminal cleavage/methylation domain-containing protein</fullName>
    </submittedName>
</protein>
<dbReference type="Proteomes" id="UP001606300">
    <property type="component" value="Unassembled WGS sequence"/>
</dbReference>
<comment type="caution">
    <text evidence="5">The sequence shown here is derived from an EMBL/GenBank/DDBJ whole genome shotgun (WGS) entry which is preliminary data.</text>
</comment>
<evidence type="ECO:0000256" key="1">
    <source>
        <dbReference type="ARBA" id="ARBA00005233"/>
    </source>
</evidence>
<proteinExistence type="inferred from homology"/>
<dbReference type="InterPro" id="IPR045584">
    <property type="entry name" value="Pilin-like"/>
</dbReference>
<keyword evidence="4" id="KW-0812">Transmembrane</keyword>
<dbReference type="SUPFAM" id="SSF54523">
    <property type="entry name" value="Pili subunits"/>
    <property type="match status" value="1"/>
</dbReference>
<dbReference type="InterPro" id="IPR012902">
    <property type="entry name" value="N_methyl_site"/>
</dbReference>
<comment type="similarity">
    <text evidence="1 3">Belongs to the N-Me-Phe pilin family.</text>
</comment>
<keyword evidence="6" id="KW-1185">Reference proteome</keyword>
<evidence type="ECO:0000313" key="5">
    <source>
        <dbReference type="EMBL" id="MFG6412357.1"/>
    </source>
</evidence>
<dbReference type="Pfam" id="PF07963">
    <property type="entry name" value="N_methyl"/>
    <property type="match status" value="1"/>
</dbReference>
<keyword evidence="4" id="KW-0472">Membrane</keyword>
<reference evidence="5 6" key="1">
    <citation type="submission" date="2024-09" db="EMBL/GenBank/DDBJ databases">
        <title>Novel species of the genus Pelomonas and Roseateles isolated from streams.</title>
        <authorList>
            <person name="Lu H."/>
        </authorList>
    </citation>
    <scope>NUCLEOTIDE SEQUENCE [LARGE SCALE GENOMIC DNA]</scope>
    <source>
        <strain evidence="5 6">DC23W</strain>
    </source>
</reference>
<evidence type="ECO:0000256" key="4">
    <source>
        <dbReference type="SAM" id="Phobius"/>
    </source>
</evidence>
<organism evidence="5 6">
    <name type="scientific">Pelomonas dachongensis</name>
    <dbReference type="NCBI Taxonomy" id="3299029"/>
    <lineage>
        <taxon>Bacteria</taxon>
        <taxon>Pseudomonadati</taxon>
        <taxon>Pseudomonadota</taxon>
        <taxon>Betaproteobacteria</taxon>
        <taxon>Burkholderiales</taxon>
        <taxon>Sphaerotilaceae</taxon>
        <taxon>Roseateles</taxon>
    </lineage>
</organism>
<dbReference type="PANTHER" id="PTHR30093:SF34">
    <property type="entry name" value="PREPILIN PEPTIDASE-DEPENDENT PROTEIN D"/>
    <property type="match status" value="1"/>
</dbReference>
<dbReference type="InterPro" id="IPR001082">
    <property type="entry name" value="Pilin"/>
</dbReference>
<accession>A0ABW7EFV4</accession>
<dbReference type="RefSeq" id="WP_394468467.1">
    <property type="nucleotide sequence ID" value="NZ_JBIGHY010000001.1"/>
</dbReference>
<keyword evidence="4" id="KW-1133">Transmembrane helix</keyword>
<dbReference type="EMBL" id="JBIGHY010000001">
    <property type="protein sequence ID" value="MFG6412357.1"/>
    <property type="molecule type" value="Genomic_DNA"/>
</dbReference>
<evidence type="ECO:0000256" key="3">
    <source>
        <dbReference type="RuleBase" id="RU000389"/>
    </source>
</evidence>
<dbReference type="Gene3D" id="3.30.700.10">
    <property type="entry name" value="Glycoprotein, Type 4 Pilin"/>
    <property type="match status" value="1"/>
</dbReference>
<evidence type="ECO:0000313" key="6">
    <source>
        <dbReference type="Proteomes" id="UP001606300"/>
    </source>
</evidence>
<keyword evidence="3" id="KW-0281">Fimbrium</keyword>
<keyword evidence="2" id="KW-0488">Methylation</keyword>